<dbReference type="EC" id="1.-.-.-" evidence="7"/>
<evidence type="ECO:0000256" key="2">
    <source>
        <dbReference type="ARBA" id="ARBA00022692"/>
    </source>
</evidence>
<comment type="subcellular location">
    <subcellularLocation>
        <location evidence="1">Membrane</location>
    </subcellularLocation>
</comment>
<keyword evidence="2 5" id="KW-0812">Transmembrane</keyword>
<reference evidence="7 8" key="1">
    <citation type="submission" date="2023-10" db="EMBL/GenBank/DDBJ databases">
        <title>Two novel species belonging to the OM43/NOR5 clade.</title>
        <authorList>
            <person name="Park M."/>
        </authorList>
    </citation>
    <scope>NUCLEOTIDE SEQUENCE [LARGE SCALE GENOMIC DNA]</scope>
    <source>
        <strain evidence="7 8">IMCC43200</strain>
    </source>
</reference>
<dbReference type="PANTHER" id="PTHR11863">
    <property type="entry name" value="STEROL DESATURASE"/>
    <property type="match status" value="1"/>
</dbReference>
<evidence type="ECO:0000313" key="8">
    <source>
        <dbReference type="Proteomes" id="UP001626537"/>
    </source>
</evidence>
<keyword evidence="3 5" id="KW-1133">Transmembrane helix</keyword>
<evidence type="ECO:0000256" key="5">
    <source>
        <dbReference type="SAM" id="Phobius"/>
    </source>
</evidence>
<evidence type="ECO:0000256" key="1">
    <source>
        <dbReference type="ARBA" id="ARBA00004370"/>
    </source>
</evidence>
<feature type="transmembrane region" description="Helical" evidence="5">
    <location>
        <begin position="142"/>
        <end position="162"/>
    </location>
</feature>
<keyword evidence="7" id="KW-0560">Oxidoreductase</keyword>
<dbReference type="EMBL" id="CP136864">
    <property type="protein sequence ID" value="WOJ92903.1"/>
    <property type="molecule type" value="Genomic_DNA"/>
</dbReference>
<feature type="domain" description="Fatty acid hydroxylase" evidence="6">
    <location>
        <begin position="91"/>
        <end position="225"/>
    </location>
</feature>
<dbReference type="Pfam" id="PF04116">
    <property type="entry name" value="FA_hydroxylase"/>
    <property type="match status" value="1"/>
</dbReference>
<evidence type="ECO:0000313" key="7">
    <source>
        <dbReference type="EMBL" id="WOJ92903.1"/>
    </source>
</evidence>
<dbReference type="InterPro" id="IPR050307">
    <property type="entry name" value="Sterol_Desaturase_Related"/>
</dbReference>
<evidence type="ECO:0000256" key="4">
    <source>
        <dbReference type="ARBA" id="ARBA00023136"/>
    </source>
</evidence>
<keyword evidence="4 5" id="KW-0472">Membrane</keyword>
<evidence type="ECO:0000256" key="3">
    <source>
        <dbReference type="ARBA" id="ARBA00022989"/>
    </source>
</evidence>
<organism evidence="7 8">
    <name type="scientific">Congregibacter variabilis</name>
    <dbReference type="NCBI Taxonomy" id="3081200"/>
    <lineage>
        <taxon>Bacteria</taxon>
        <taxon>Pseudomonadati</taxon>
        <taxon>Pseudomonadota</taxon>
        <taxon>Gammaproteobacteria</taxon>
        <taxon>Cellvibrionales</taxon>
        <taxon>Halieaceae</taxon>
        <taxon>Congregibacter</taxon>
    </lineage>
</organism>
<evidence type="ECO:0000259" key="6">
    <source>
        <dbReference type="Pfam" id="PF04116"/>
    </source>
</evidence>
<protein>
    <submittedName>
        <fullName evidence="7">Sterol desaturase family protein</fullName>
        <ecNumber evidence="7">1.-.-.-</ecNumber>
    </submittedName>
</protein>
<dbReference type="InterPro" id="IPR006694">
    <property type="entry name" value="Fatty_acid_hydroxylase"/>
</dbReference>
<dbReference type="RefSeq" id="WP_407347561.1">
    <property type="nucleotide sequence ID" value="NZ_CP136864.1"/>
</dbReference>
<dbReference type="Proteomes" id="UP001626537">
    <property type="component" value="Chromosome"/>
</dbReference>
<dbReference type="GO" id="GO:0016491">
    <property type="term" value="F:oxidoreductase activity"/>
    <property type="evidence" value="ECO:0007669"/>
    <property type="project" value="UniProtKB-KW"/>
</dbReference>
<sequence>MFLDLDSGKLYIFVGGLLIFGLLEFWFPIRQSRSQKLQRFVFHALVAALNTVLTRLLVFVPFLMWAVYVDEQGWGIARWLGLKGWIEIFTSIVVLDAFDYAWHRANHRIPFLWRFHKAHHADTGMDISTALRFHPGELMISALVKALWIAVWGPTAVAWFIFEILVSFCSQFHHSNLNLPTKLNSFIGTILVTPRYHSLHHLADRQFGDRNFSTIFPWWDVLFQTDIRQTTALGDDATFGLPEGRSLAFSPLEWLVEPFRRRNMDLAKPQATEEGKVS</sequence>
<feature type="transmembrane region" description="Helical" evidence="5">
    <location>
        <begin position="12"/>
        <end position="29"/>
    </location>
</feature>
<gene>
    <name evidence="7" type="ORF">R0135_14065</name>
</gene>
<proteinExistence type="predicted"/>
<accession>A0ABZ0I294</accession>
<name>A0ABZ0I294_9GAMM</name>
<keyword evidence="8" id="KW-1185">Reference proteome</keyword>
<feature type="transmembrane region" description="Helical" evidence="5">
    <location>
        <begin position="41"/>
        <end position="64"/>
    </location>
</feature>